<name>A0A8H5LID5_9AGAR</name>
<proteinExistence type="predicted"/>
<dbReference type="EMBL" id="JAACJO010000005">
    <property type="protein sequence ID" value="KAF5358163.1"/>
    <property type="molecule type" value="Genomic_DNA"/>
</dbReference>
<dbReference type="PANTHER" id="PTHR40370:SF1">
    <property type="entry name" value="DUF3074 DOMAIN-CONTAINING PROTEIN"/>
    <property type="match status" value="1"/>
</dbReference>
<comment type="caution">
    <text evidence="2">The sequence shown here is derived from an EMBL/GenBank/DDBJ whole genome shotgun (WGS) entry which is preliminary data.</text>
</comment>
<dbReference type="SUPFAM" id="SSF55961">
    <property type="entry name" value="Bet v1-like"/>
    <property type="match status" value="1"/>
</dbReference>
<sequence length="223" mass="25287">MADPKLVLSTTPLRPSEIPPEESIIAAGRELIESTDTWKSGKTYFTNVKTLSRPAGPPLVGNWHCRVSEHTPDQITFDQLWDKMARDKALNEKEFVPIIDKATKVKELSPAAQIWTMRYKFPFPVANRGLVFSYHKPNCFIDINPRLIVSIPIDLSEHKELQKYEEKGERAYYVSVERVKQLENGNVEWRMATSSDIGGLVPKFATEMSMPKSIAEVCISLPP</sequence>
<organism evidence="2 3">
    <name type="scientific">Leucocoprinus leucothites</name>
    <dbReference type="NCBI Taxonomy" id="201217"/>
    <lineage>
        <taxon>Eukaryota</taxon>
        <taxon>Fungi</taxon>
        <taxon>Dikarya</taxon>
        <taxon>Basidiomycota</taxon>
        <taxon>Agaricomycotina</taxon>
        <taxon>Agaricomycetes</taxon>
        <taxon>Agaricomycetidae</taxon>
        <taxon>Agaricales</taxon>
        <taxon>Agaricineae</taxon>
        <taxon>Agaricaceae</taxon>
        <taxon>Leucocoprinus</taxon>
    </lineage>
</organism>
<dbReference type="AlphaFoldDB" id="A0A8H5LID5"/>
<protein>
    <recommendedName>
        <fullName evidence="1">DUF3074 domain-containing protein</fullName>
    </recommendedName>
</protein>
<evidence type="ECO:0000313" key="3">
    <source>
        <dbReference type="Proteomes" id="UP000559027"/>
    </source>
</evidence>
<reference evidence="2 3" key="1">
    <citation type="journal article" date="2020" name="ISME J.">
        <title>Uncovering the hidden diversity of litter-decomposition mechanisms in mushroom-forming fungi.</title>
        <authorList>
            <person name="Floudas D."/>
            <person name="Bentzer J."/>
            <person name="Ahren D."/>
            <person name="Johansson T."/>
            <person name="Persson P."/>
            <person name="Tunlid A."/>
        </authorList>
    </citation>
    <scope>NUCLEOTIDE SEQUENCE [LARGE SCALE GENOMIC DNA]</scope>
    <source>
        <strain evidence="2 3">CBS 146.42</strain>
    </source>
</reference>
<dbReference type="Proteomes" id="UP000559027">
    <property type="component" value="Unassembled WGS sequence"/>
</dbReference>
<evidence type="ECO:0000259" key="1">
    <source>
        <dbReference type="Pfam" id="PF11274"/>
    </source>
</evidence>
<gene>
    <name evidence="2" type="ORF">D9756_001338</name>
</gene>
<dbReference type="InterPro" id="IPR024500">
    <property type="entry name" value="DUF3074"/>
</dbReference>
<dbReference type="PANTHER" id="PTHR40370">
    <property type="entry name" value="EXPRESSED PROTEIN"/>
    <property type="match status" value="1"/>
</dbReference>
<accession>A0A8H5LID5</accession>
<dbReference type="Gene3D" id="3.30.530.20">
    <property type="match status" value="1"/>
</dbReference>
<feature type="domain" description="DUF3074" evidence="1">
    <location>
        <begin position="63"/>
        <end position="216"/>
    </location>
</feature>
<dbReference type="Pfam" id="PF11274">
    <property type="entry name" value="DUF3074"/>
    <property type="match status" value="1"/>
</dbReference>
<dbReference type="OrthoDB" id="6423603at2759"/>
<evidence type="ECO:0000313" key="2">
    <source>
        <dbReference type="EMBL" id="KAF5358163.1"/>
    </source>
</evidence>
<keyword evidence="3" id="KW-1185">Reference proteome</keyword>
<dbReference type="InterPro" id="IPR023393">
    <property type="entry name" value="START-like_dom_sf"/>
</dbReference>